<dbReference type="InterPro" id="IPR036890">
    <property type="entry name" value="HATPase_C_sf"/>
</dbReference>
<feature type="domain" description="Histidine kinase" evidence="19">
    <location>
        <begin position="335"/>
        <end position="427"/>
    </location>
</feature>
<comment type="function">
    <text evidence="17">Member of the two-component regulatory system NreB/NreC involved in the control of dissimilatory nitrate/nitrite reduction in response to oxygen. NreB functions as a direct oxygen sensor histidine kinase which is autophosphorylated, in the absence of oxygen, probably at the conserved histidine residue, and transfers its phosphate group probably to a conserved aspartate residue of NreC. NreB/NreC activates the expression of the nitrate (narGHJI) and nitrite (nir) reductase operons, as well as the putative nitrate transporter gene narT.</text>
</comment>
<dbReference type="SMART" id="SM00387">
    <property type="entry name" value="HATPase_c"/>
    <property type="match status" value="1"/>
</dbReference>
<dbReference type="PANTHER" id="PTHR24421:SF10">
    <property type="entry name" value="NITRATE_NITRITE SENSOR PROTEIN NARQ"/>
    <property type="match status" value="1"/>
</dbReference>
<evidence type="ECO:0000256" key="11">
    <source>
        <dbReference type="ARBA" id="ARBA00022741"/>
    </source>
</evidence>
<keyword evidence="9" id="KW-0808">Transferase</keyword>
<evidence type="ECO:0000256" key="3">
    <source>
        <dbReference type="ARBA" id="ARBA00004496"/>
    </source>
</evidence>
<comment type="cofactor">
    <cofactor evidence="2">
        <name>[4Fe-4S] cluster</name>
        <dbReference type="ChEBI" id="CHEBI:49883"/>
    </cofactor>
</comment>
<comment type="catalytic activity">
    <reaction evidence="1">
        <text>ATP + protein L-histidine = ADP + protein N-phospho-L-histidine.</text>
        <dbReference type="EC" id="2.7.13.3"/>
    </reaction>
</comment>
<evidence type="ECO:0000256" key="15">
    <source>
        <dbReference type="ARBA" id="ARBA00023012"/>
    </source>
</evidence>
<accession>A0ABY1BJM0</accession>
<evidence type="ECO:0000256" key="1">
    <source>
        <dbReference type="ARBA" id="ARBA00000085"/>
    </source>
</evidence>
<dbReference type="InterPro" id="IPR005467">
    <property type="entry name" value="His_kinase_dom"/>
</dbReference>
<evidence type="ECO:0000256" key="14">
    <source>
        <dbReference type="ARBA" id="ARBA00023004"/>
    </source>
</evidence>
<keyword evidence="14" id="KW-0408">Iron</keyword>
<evidence type="ECO:0000313" key="21">
    <source>
        <dbReference type="Proteomes" id="UP000198512"/>
    </source>
</evidence>
<keyword evidence="6" id="KW-0004">4Fe-4S</keyword>
<dbReference type="EMBL" id="FOFP01000013">
    <property type="protein sequence ID" value="SER01317.1"/>
    <property type="molecule type" value="Genomic_DNA"/>
</dbReference>
<dbReference type="InterPro" id="IPR004358">
    <property type="entry name" value="Sig_transdc_His_kin-like_C"/>
</dbReference>
<evidence type="ECO:0000256" key="7">
    <source>
        <dbReference type="ARBA" id="ARBA00022490"/>
    </source>
</evidence>
<keyword evidence="16" id="KW-0411">Iron-sulfur</keyword>
<evidence type="ECO:0000256" key="9">
    <source>
        <dbReference type="ARBA" id="ARBA00022679"/>
    </source>
</evidence>
<keyword evidence="15" id="KW-0902">Two-component regulatory system</keyword>
<dbReference type="Pfam" id="PF02518">
    <property type="entry name" value="HATPase_c"/>
    <property type="match status" value="1"/>
</dbReference>
<keyword evidence="21" id="KW-1185">Reference proteome</keyword>
<dbReference type="SUPFAM" id="SSF55874">
    <property type="entry name" value="ATPase domain of HSP90 chaperone/DNA topoisomerase II/histidine kinase"/>
    <property type="match status" value="1"/>
</dbReference>
<dbReference type="InterPro" id="IPR029016">
    <property type="entry name" value="GAF-like_dom_sf"/>
</dbReference>
<reference evidence="20 21" key="1">
    <citation type="submission" date="2016-10" db="EMBL/GenBank/DDBJ databases">
        <authorList>
            <person name="Varghese N."/>
            <person name="Submissions S."/>
        </authorList>
    </citation>
    <scope>NUCLEOTIDE SEQUENCE [LARGE SCALE GENOMIC DNA]</scope>
    <source>
        <strain evidence="20 21">CIP 109853</strain>
    </source>
</reference>
<comment type="caution">
    <text evidence="20">The sequence shown here is derived from an EMBL/GenBank/DDBJ whole genome shotgun (WGS) entry which is preliminary data.</text>
</comment>
<keyword evidence="12" id="KW-0418">Kinase</keyword>
<keyword evidence="10" id="KW-0479">Metal-binding</keyword>
<dbReference type="PANTHER" id="PTHR24421">
    <property type="entry name" value="NITRATE/NITRITE SENSOR PROTEIN NARX-RELATED"/>
    <property type="match status" value="1"/>
</dbReference>
<evidence type="ECO:0000313" key="20">
    <source>
        <dbReference type="EMBL" id="SER01317.1"/>
    </source>
</evidence>
<organism evidence="20 21">
    <name type="scientific">Pseudomonas cuatrocienegasensis</name>
    <dbReference type="NCBI Taxonomy" id="543360"/>
    <lineage>
        <taxon>Bacteria</taxon>
        <taxon>Pseudomonadati</taxon>
        <taxon>Pseudomonadota</taxon>
        <taxon>Gammaproteobacteria</taxon>
        <taxon>Pseudomonadales</taxon>
        <taxon>Pseudomonadaceae</taxon>
        <taxon>Pseudomonas</taxon>
    </lineage>
</organism>
<evidence type="ECO:0000256" key="4">
    <source>
        <dbReference type="ARBA" id="ARBA00012438"/>
    </source>
</evidence>
<evidence type="ECO:0000256" key="16">
    <source>
        <dbReference type="ARBA" id="ARBA00023014"/>
    </source>
</evidence>
<dbReference type="PRINTS" id="PR00344">
    <property type="entry name" value="BCTRLSENSOR"/>
</dbReference>
<sequence length="433" mass="47255">MRAQARLHIGQMGQPAYARWQMRIVAQSIRLRRLVTPNYAEAQMLHTSPDSVLALRADYRQAQSRAARLRLLVESGRALNALPAAESGALALQRACSFCAMDGGVLLQIQADGRVAVTAGFGPVALQQQLANLPWQGATQVLENPQPELPLALCLPLYAASGEAFGALLLGNASAMRCPDEEDLEALQLLATLLAGHLQNSQLMDALSARERSMSELVHQQMTAQEDERARVAYDLHDGLAQTLAGLHQHLQGFAQHRQLNDDLRTALAPILQLAQRSMGETRQAISGLRPTLLDDFGLAPALDRELDRLRALGRPVQWLQRDAQRLRPAVEIALFRIGQEAINNICKHTDAGAVSLDLHLDGDTVHLQVEDQGQGFIAPAQGTSTDGQGIGLVAMRERCLLLDGHFSFYSQPGQGTRLQARIPRALPDQEQP</sequence>
<evidence type="ECO:0000256" key="17">
    <source>
        <dbReference type="ARBA" id="ARBA00024827"/>
    </source>
</evidence>
<dbReference type="EC" id="2.7.13.3" evidence="4"/>
<evidence type="ECO:0000256" key="10">
    <source>
        <dbReference type="ARBA" id="ARBA00022723"/>
    </source>
</evidence>
<evidence type="ECO:0000256" key="5">
    <source>
        <dbReference type="ARBA" id="ARBA00017322"/>
    </source>
</evidence>
<dbReference type="PROSITE" id="PS50109">
    <property type="entry name" value="HIS_KIN"/>
    <property type="match status" value="1"/>
</dbReference>
<dbReference type="InterPro" id="IPR050482">
    <property type="entry name" value="Sensor_HK_TwoCompSys"/>
</dbReference>
<dbReference type="Gene3D" id="3.30.565.10">
    <property type="entry name" value="Histidine kinase-like ATPase, C-terminal domain"/>
    <property type="match status" value="1"/>
</dbReference>
<keyword evidence="7" id="KW-0963">Cytoplasm</keyword>
<name>A0ABY1BJM0_9PSED</name>
<dbReference type="Pfam" id="PF07730">
    <property type="entry name" value="HisKA_3"/>
    <property type="match status" value="1"/>
</dbReference>
<dbReference type="Gene3D" id="3.30.450.40">
    <property type="match status" value="1"/>
</dbReference>
<proteinExistence type="predicted"/>
<evidence type="ECO:0000256" key="12">
    <source>
        <dbReference type="ARBA" id="ARBA00022777"/>
    </source>
</evidence>
<keyword evidence="11" id="KW-0547">Nucleotide-binding</keyword>
<evidence type="ECO:0000256" key="2">
    <source>
        <dbReference type="ARBA" id="ARBA00001966"/>
    </source>
</evidence>
<dbReference type="InterPro" id="IPR011712">
    <property type="entry name" value="Sig_transdc_His_kin_sub3_dim/P"/>
</dbReference>
<protein>
    <recommendedName>
        <fullName evidence="5">Oxygen sensor histidine kinase NreB</fullName>
        <ecNumber evidence="4">2.7.13.3</ecNumber>
    </recommendedName>
    <alternativeName>
        <fullName evidence="18">Nitrogen regulation protein B</fullName>
    </alternativeName>
</protein>
<dbReference type="SUPFAM" id="SSF55781">
    <property type="entry name" value="GAF domain-like"/>
    <property type="match status" value="1"/>
</dbReference>
<comment type="subcellular location">
    <subcellularLocation>
        <location evidence="3">Cytoplasm</location>
    </subcellularLocation>
</comment>
<evidence type="ECO:0000256" key="13">
    <source>
        <dbReference type="ARBA" id="ARBA00022840"/>
    </source>
</evidence>
<dbReference type="InterPro" id="IPR003594">
    <property type="entry name" value="HATPase_dom"/>
</dbReference>
<evidence type="ECO:0000256" key="8">
    <source>
        <dbReference type="ARBA" id="ARBA00022553"/>
    </source>
</evidence>
<evidence type="ECO:0000256" key="6">
    <source>
        <dbReference type="ARBA" id="ARBA00022485"/>
    </source>
</evidence>
<evidence type="ECO:0000259" key="19">
    <source>
        <dbReference type="PROSITE" id="PS50109"/>
    </source>
</evidence>
<keyword evidence="13" id="KW-0067">ATP-binding</keyword>
<evidence type="ECO:0000256" key="18">
    <source>
        <dbReference type="ARBA" id="ARBA00030800"/>
    </source>
</evidence>
<dbReference type="Gene3D" id="1.20.5.1930">
    <property type="match status" value="1"/>
</dbReference>
<dbReference type="Proteomes" id="UP000198512">
    <property type="component" value="Unassembled WGS sequence"/>
</dbReference>
<keyword evidence="8" id="KW-0597">Phosphoprotein</keyword>
<gene>
    <name evidence="20" type="ORF">SAMN05216600_11386</name>
</gene>
<dbReference type="CDD" id="cd16917">
    <property type="entry name" value="HATPase_UhpB-NarQ-NarX-like"/>
    <property type="match status" value="1"/>
</dbReference>